<dbReference type="GO" id="GO:0006412">
    <property type="term" value="P:translation"/>
    <property type="evidence" value="ECO:0007669"/>
    <property type="project" value="InterPro"/>
</dbReference>
<proteinExistence type="predicted"/>
<reference evidence="1" key="2">
    <citation type="submission" date="2020-05" db="UniProtKB">
        <authorList>
            <consortium name="EnsemblMetazoa"/>
        </authorList>
    </citation>
    <scope>IDENTIFICATION</scope>
    <source>
        <strain evidence="1">IAEA</strain>
    </source>
</reference>
<sequence length="102" mass="11556">MSERVIKKKTHQFNKHNNINIFALFLRHCGIGRCGTAGGQFRISLIAKNLYVIAVHGIRGRLNRLPAAGVGDMFSATVKMDKPELRKKVRAMNKFKNISELY</sequence>
<dbReference type="SUPFAM" id="SSF50193">
    <property type="entry name" value="Ribosomal protein L14"/>
    <property type="match status" value="1"/>
</dbReference>
<organism evidence="1 2">
    <name type="scientific">Glossina palpalis gambiensis</name>
    <dbReference type="NCBI Taxonomy" id="67801"/>
    <lineage>
        <taxon>Eukaryota</taxon>
        <taxon>Metazoa</taxon>
        <taxon>Ecdysozoa</taxon>
        <taxon>Arthropoda</taxon>
        <taxon>Hexapoda</taxon>
        <taxon>Insecta</taxon>
        <taxon>Pterygota</taxon>
        <taxon>Neoptera</taxon>
        <taxon>Endopterygota</taxon>
        <taxon>Diptera</taxon>
        <taxon>Brachycera</taxon>
        <taxon>Muscomorpha</taxon>
        <taxon>Hippoboscoidea</taxon>
        <taxon>Glossinidae</taxon>
        <taxon>Glossina</taxon>
    </lineage>
</organism>
<dbReference type="Proteomes" id="UP000092460">
    <property type="component" value="Unassembled WGS sequence"/>
</dbReference>
<dbReference type="AlphaFoldDB" id="A0A1B0AMM7"/>
<name>A0A1B0AMM7_9MUSC</name>
<protein>
    <submittedName>
        <fullName evidence="1">Uncharacterized protein</fullName>
    </submittedName>
</protein>
<dbReference type="Gene3D" id="2.40.150.20">
    <property type="entry name" value="Ribosomal protein L14"/>
    <property type="match status" value="1"/>
</dbReference>
<dbReference type="EnsemblMetazoa" id="GPPI001954-RA">
    <property type="protein sequence ID" value="GPPI001954-PA"/>
    <property type="gene ID" value="GPPI001954"/>
</dbReference>
<accession>A0A1B0AMM7</accession>
<dbReference type="GO" id="GO:0003735">
    <property type="term" value="F:structural constituent of ribosome"/>
    <property type="evidence" value="ECO:0007669"/>
    <property type="project" value="InterPro"/>
</dbReference>
<dbReference type="STRING" id="67801.A0A1B0AMM7"/>
<dbReference type="GO" id="GO:0005840">
    <property type="term" value="C:ribosome"/>
    <property type="evidence" value="ECO:0007669"/>
    <property type="project" value="InterPro"/>
</dbReference>
<keyword evidence="2" id="KW-1185">Reference proteome</keyword>
<dbReference type="InterPro" id="IPR036853">
    <property type="entry name" value="Ribosomal_uL14_sf"/>
</dbReference>
<dbReference type="VEuPathDB" id="VectorBase:GPPI001954"/>
<evidence type="ECO:0000313" key="1">
    <source>
        <dbReference type="EnsemblMetazoa" id="GPPI001954-PA"/>
    </source>
</evidence>
<reference evidence="2" key="1">
    <citation type="submission" date="2015-01" db="EMBL/GenBank/DDBJ databases">
        <authorList>
            <person name="Aksoy S."/>
            <person name="Warren W."/>
            <person name="Wilson R.K."/>
        </authorList>
    </citation>
    <scope>NUCLEOTIDE SEQUENCE [LARGE SCALE GENOMIC DNA]</scope>
    <source>
        <strain evidence="2">IAEA</strain>
    </source>
</reference>
<evidence type="ECO:0000313" key="2">
    <source>
        <dbReference type="Proteomes" id="UP000092460"/>
    </source>
</evidence>
<dbReference type="EMBL" id="JXJN01000498">
    <property type="status" value="NOT_ANNOTATED_CDS"/>
    <property type="molecule type" value="Genomic_DNA"/>
</dbReference>